<organism evidence="1">
    <name type="scientific">Triticum urartu</name>
    <name type="common">Red wild einkorn</name>
    <name type="synonym">Crithodium urartu</name>
    <dbReference type="NCBI Taxonomy" id="4572"/>
    <lineage>
        <taxon>Eukaryota</taxon>
        <taxon>Viridiplantae</taxon>
        <taxon>Streptophyta</taxon>
        <taxon>Embryophyta</taxon>
        <taxon>Tracheophyta</taxon>
        <taxon>Spermatophyta</taxon>
        <taxon>Magnoliopsida</taxon>
        <taxon>Liliopsida</taxon>
        <taxon>Poales</taxon>
        <taxon>Poaceae</taxon>
        <taxon>BOP clade</taxon>
        <taxon>Pooideae</taxon>
        <taxon>Triticodae</taxon>
        <taxon>Triticeae</taxon>
        <taxon>Triticinae</taxon>
        <taxon>Triticum</taxon>
    </lineage>
</organism>
<sequence length="132" mass="14952">MRTPLRRRYSVVATTPGGLFVLADRNNSRAACVFNPLTGVLIRCLALDTHKFPSVEANCIYCVERLDSFAYICMYNLKDEKYEMISAGAVDFMKTDKLFVIAAHRPFTIIHLLSSYTINVRDSQLPLQQDAN</sequence>
<dbReference type="EMBL" id="KD237098">
    <property type="protein sequence ID" value="EMS49905.1"/>
    <property type="molecule type" value="Genomic_DNA"/>
</dbReference>
<gene>
    <name evidence="1" type="ORF">TRIUR3_22698</name>
</gene>
<dbReference type="AlphaFoldDB" id="M7ZBW1"/>
<evidence type="ECO:0000313" key="1">
    <source>
        <dbReference type="EMBL" id="EMS49905.1"/>
    </source>
</evidence>
<dbReference type="STRING" id="4572.M7ZBW1"/>
<dbReference type="PANTHER" id="PTHR33165">
    <property type="entry name" value="F-BOX DOMAIN CONTAINING PROTEIN-LIKE-RELATED"/>
    <property type="match status" value="1"/>
</dbReference>
<proteinExistence type="predicted"/>
<dbReference type="PANTHER" id="PTHR33165:SF102">
    <property type="entry name" value="DUF295 DOMAIN-CONTAINING PROTEIN"/>
    <property type="match status" value="1"/>
</dbReference>
<reference evidence="1" key="1">
    <citation type="journal article" date="2013" name="Nature">
        <title>Draft genome of the wheat A-genome progenitor Triticum urartu.</title>
        <authorList>
            <person name="Ling H.Q."/>
            <person name="Zhao S."/>
            <person name="Liu D."/>
            <person name="Wang J."/>
            <person name="Sun H."/>
            <person name="Zhang C."/>
            <person name="Fan H."/>
            <person name="Li D."/>
            <person name="Dong L."/>
            <person name="Tao Y."/>
            <person name="Gao C."/>
            <person name="Wu H."/>
            <person name="Li Y."/>
            <person name="Cui Y."/>
            <person name="Guo X."/>
            <person name="Zheng S."/>
            <person name="Wang B."/>
            <person name="Yu K."/>
            <person name="Liang Q."/>
            <person name="Yang W."/>
            <person name="Lou X."/>
            <person name="Chen J."/>
            <person name="Feng M."/>
            <person name="Jian J."/>
            <person name="Zhang X."/>
            <person name="Luo G."/>
            <person name="Jiang Y."/>
            <person name="Liu J."/>
            <person name="Wang Z."/>
            <person name="Sha Y."/>
            <person name="Zhang B."/>
            <person name="Wu H."/>
            <person name="Tang D."/>
            <person name="Shen Q."/>
            <person name="Xue P."/>
            <person name="Zou S."/>
            <person name="Wang X."/>
            <person name="Liu X."/>
            <person name="Wang F."/>
            <person name="Yang Y."/>
            <person name="An X."/>
            <person name="Dong Z."/>
            <person name="Zhang K."/>
            <person name="Zhang X."/>
            <person name="Luo M.C."/>
            <person name="Dvorak J."/>
            <person name="Tong Y."/>
            <person name="Wang J."/>
            <person name="Yang H."/>
            <person name="Li Z."/>
            <person name="Wang D."/>
            <person name="Zhang A."/>
            <person name="Wang J."/>
        </authorList>
    </citation>
    <scope>NUCLEOTIDE SEQUENCE</scope>
</reference>
<protein>
    <recommendedName>
        <fullName evidence="2">DUF295 domain-containing protein</fullName>
    </recommendedName>
</protein>
<evidence type="ECO:0008006" key="2">
    <source>
        <dbReference type="Google" id="ProtNLM"/>
    </source>
</evidence>
<accession>M7ZBW1</accession>
<name>M7ZBW1_TRIUA</name>